<sequence>MSAKPLKKNQGSVGILKVSMVWTILIALLAVLAVASMAIGSAGYSFREILSAIFLDTDATTRVVVLSLRLPRVILAILIGAALAAGGALLQAVMRNPLADPGTIGVSAGAGTAAITVLLIFPNLSLSLPLFAFVGASLACVLIYIMAWKGGVDPVRIILSGVAINSVLSGYNSLLQLLNSDNLSGVLSFMNGSLSGMSWVHVRTMAVYAVVGLGLSLLCIRHANALQLGDEMAKNLGIRVNASRICLSAVSAFLAASTVSVAGMIGFVGLVVPHIARMLIGSDYKVLLPTSILLGGVTLLLADTVGRTIIPGLEIPVGIVMSVAGGPFFLYMLRKRGKFNGS</sequence>
<dbReference type="CDD" id="cd06550">
    <property type="entry name" value="TM_ABC_iron-siderophores_like"/>
    <property type="match status" value="1"/>
</dbReference>
<feature type="transmembrane region" description="Helical" evidence="8">
    <location>
        <begin position="127"/>
        <end position="145"/>
    </location>
</feature>
<keyword evidence="4" id="KW-1003">Cell membrane</keyword>
<dbReference type="AlphaFoldDB" id="A0A7W8HBC1"/>
<dbReference type="RefSeq" id="WP_183775023.1">
    <property type="nucleotide sequence ID" value="NZ_JACHFW010000010.1"/>
</dbReference>
<dbReference type="Gene3D" id="1.10.3470.10">
    <property type="entry name" value="ABC transporter involved in vitamin B12 uptake, BtuC"/>
    <property type="match status" value="1"/>
</dbReference>
<comment type="subcellular location">
    <subcellularLocation>
        <location evidence="1">Cell membrane</location>
        <topology evidence="1">Multi-pass membrane protein</topology>
    </subcellularLocation>
</comment>
<keyword evidence="6 8" id="KW-1133">Transmembrane helix</keyword>
<dbReference type="SUPFAM" id="SSF81345">
    <property type="entry name" value="ABC transporter involved in vitamin B12 uptake, BtuC"/>
    <property type="match status" value="1"/>
</dbReference>
<dbReference type="EMBL" id="JACHFW010000010">
    <property type="protein sequence ID" value="MBB5265247.1"/>
    <property type="molecule type" value="Genomic_DNA"/>
</dbReference>
<feature type="transmembrane region" description="Helical" evidence="8">
    <location>
        <begin position="102"/>
        <end position="121"/>
    </location>
</feature>
<keyword evidence="3" id="KW-0813">Transport</keyword>
<feature type="transmembrane region" description="Helical" evidence="8">
    <location>
        <begin position="245"/>
        <end position="272"/>
    </location>
</feature>
<evidence type="ECO:0000256" key="6">
    <source>
        <dbReference type="ARBA" id="ARBA00022989"/>
    </source>
</evidence>
<feature type="transmembrane region" description="Helical" evidence="8">
    <location>
        <begin position="198"/>
        <end position="224"/>
    </location>
</feature>
<evidence type="ECO:0000256" key="8">
    <source>
        <dbReference type="SAM" id="Phobius"/>
    </source>
</evidence>
<evidence type="ECO:0000313" key="10">
    <source>
        <dbReference type="Proteomes" id="UP000543642"/>
    </source>
</evidence>
<dbReference type="Proteomes" id="UP000543642">
    <property type="component" value="Unassembled WGS sequence"/>
</dbReference>
<feature type="transmembrane region" description="Helical" evidence="8">
    <location>
        <begin position="157"/>
        <end position="178"/>
    </location>
</feature>
<dbReference type="GO" id="GO:0022857">
    <property type="term" value="F:transmembrane transporter activity"/>
    <property type="evidence" value="ECO:0007669"/>
    <property type="project" value="InterPro"/>
</dbReference>
<protein>
    <submittedName>
        <fullName evidence="9">Iron complex transport system permease protein</fullName>
    </submittedName>
</protein>
<dbReference type="InterPro" id="IPR000522">
    <property type="entry name" value="ABC_transptr_permease_BtuC"/>
</dbReference>
<evidence type="ECO:0000313" key="9">
    <source>
        <dbReference type="EMBL" id="MBB5265247.1"/>
    </source>
</evidence>
<evidence type="ECO:0000256" key="5">
    <source>
        <dbReference type="ARBA" id="ARBA00022692"/>
    </source>
</evidence>
<comment type="caution">
    <text evidence="9">The sequence shown here is derived from an EMBL/GenBank/DDBJ whole genome shotgun (WGS) entry which is preliminary data.</text>
</comment>
<evidence type="ECO:0000256" key="1">
    <source>
        <dbReference type="ARBA" id="ARBA00004651"/>
    </source>
</evidence>
<accession>A0A7W8HBC1</accession>
<evidence type="ECO:0000256" key="2">
    <source>
        <dbReference type="ARBA" id="ARBA00007935"/>
    </source>
</evidence>
<keyword evidence="5 8" id="KW-0812">Transmembrane</keyword>
<evidence type="ECO:0000256" key="3">
    <source>
        <dbReference type="ARBA" id="ARBA00022448"/>
    </source>
</evidence>
<feature type="transmembrane region" description="Helical" evidence="8">
    <location>
        <begin position="21"/>
        <end position="46"/>
    </location>
</feature>
<feature type="transmembrane region" description="Helical" evidence="8">
    <location>
        <begin position="313"/>
        <end position="333"/>
    </location>
</feature>
<name>A0A7W8HBC1_9FIRM</name>
<dbReference type="PANTHER" id="PTHR30472:SF24">
    <property type="entry name" value="FERRIC ENTEROBACTIN TRANSPORT SYSTEM PERMEASE PROTEIN FEPG"/>
    <property type="match status" value="1"/>
</dbReference>
<dbReference type="GO" id="GO:0005886">
    <property type="term" value="C:plasma membrane"/>
    <property type="evidence" value="ECO:0007669"/>
    <property type="project" value="UniProtKB-SubCell"/>
</dbReference>
<dbReference type="FunFam" id="1.10.3470.10:FF:000001">
    <property type="entry name" value="Vitamin B12 ABC transporter permease BtuC"/>
    <property type="match status" value="1"/>
</dbReference>
<feature type="transmembrane region" description="Helical" evidence="8">
    <location>
        <begin position="284"/>
        <end position="301"/>
    </location>
</feature>
<organism evidence="9 10">
    <name type="scientific">Catenibacillus scindens</name>
    <dbReference type="NCBI Taxonomy" id="673271"/>
    <lineage>
        <taxon>Bacteria</taxon>
        <taxon>Bacillati</taxon>
        <taxon>Bacillota</taxon>
        <taxon>Clostridia</taxon>
        <taxon>Lachnospirales</taxon>
        <taxon>Lachnospiraceae</taxon>
        <taxon>Catenibacillus</taxon>
    </lineage>
</organism>
<evidence type="ECO:0000256" key="7">
    <source>
        <dbReference type="ARBA" id="ARBA00023136"/>
    </source>
</evidence>
<gene>
    <name evidence="9" type="ORF">HNP82_002390</name>
</gene>
<reference evidence="9 10" key="1">
    <citation type="submission" date="2020-08" db="EMBL/GenBank/DDBJ databases">
        <title>Genomic Encyclopedia of Type Strains, Phase IV (KMG-IV): sequencing the most valuable type-strain genomes for metagenomic binning, comparative biology and taxonomic classification.</title>
        <authorList>
            <person name="Goeker M."/>
        </authorList>
    </citation>
    <scope>NUCLEOTIDE SEQUENCE [LARGE SCALE GENOMIC DNA]</scope>
    <source>
        <strain evidence="9 10">DSM 106146</strain>
    </source>
</reference>
<dbReference type="InterPro" id="IPR037294">
    <property type="entry name" value="ABC_BtuC-like"/>
</dbReference>
<keyword evidence="7 8" id="KW-0472">Membrane</keyword>
<evidence type="ECO:0000256" key="4">
    <source>
        <dbReference type="ARBA" id="ARBA00022475"/>
    </source>
</evidence>
<dbReference type="PANTHER" id="PTHR30472">
    <property type="entry name" value="FERRIC ENTEROBACTIN TRANSPORT SYSTEM PERMEASE PROTEIN"/>
    <property type="match status" value="1"/>
</dbReference>
<dbReference type="GO" id="GO:0033214">
    <property type="term" value="P:siderophore-iron import into cell"/>
    <property type="evidence" value="ECO:0007669"/>
    <property type="project" value="TreeGrafter"/>
</dbReference>
<proteinExistence type="inferred from homology"/>
<keyword evidence="10" id="KW-1185">Reference proteome</keyword>
<dbReference type="Pfam" id="PF01032">
    <property type="entry name" value="FecCD"/>
    <property type="match status" value="1"/>
</dbReference>
<comment type="similarity">
    <text evidence="2">Belongs to the binding-protein-dependent transport system permease family. FecCD subfamily.</text>
</comment>
<feature type="transmembrane region" description="Helical" evidence="8">
    <location>
        <begin position="73"/>
        <end position="90"/>
    </location>
</feature>